<sequence length="60" mass="6639">MHSLKPYPANASKNGDVFSGKSGKISNYSSMIDKVFKHCEHNGTIDKLSKKGCQCFCPWS</sequence>
<evidence type="ECO:0000313" key="1">
    <source>
        <dbReference type="EMBL" id="KAL0007428.1"/>
    </source>
</evidence>
<gene>
    <name evidence="1" type="ORF">SO802_008930</name>
</gene>
<evidence type="ECO:0000313" key="2">
    <source>
        <dbReference type="Proteomes" id="UP001459277"/>
    </source>
</evidence>
<name>A0AAW2DA12_9ROSI</name>
<protein>
    <submittedName>
        <fullName evidence="1">Uncharacterized protein</fullName>
    </submittedName>
</protein>
<dbReference type="AlphaFoldDB" id="A0AAW2DA12"/>
<comment type="caution">
    <text evidence="1">The sequence shown here is derived from an EMBL/GenBank/DDBJ whole genome shotgun (WGS) entry which is preliminary data.</text>
</comment>
<dbReference type="EMBL" id="JAZDWU010000003">
    <property type="protein sequence ID" value="KAL0007428.1"/>
    <property type="molecule type" value="Genomic_DNA"/>
</dbReference>
<reference evidence="1 2" key="1">
    <citation type="submission" date="2024-01" db="EMBL/GenBank/DDBJ databases">
        <title>A telomere-to-telomere, gap-free genome of sweet tea (Lithocarpus litseifolius).</title>
        <authorList>
            <person name="Zhou J."/>
        </authorList>
    </citation>
    <scope>NUCLEOTIDE SEQUENCE [LARGE SCALE GENOMIC DNA]</scope>
    <source>
        <strain evidence="1">Zhou-2022a</strain>
        <tissue evidence="1">Leaf</tissue>
    </source>
</reference>
<dbReference type="Proteomes" id="UP001459277">
    <property type="component" value="Unassembled WGS sequence"/>
</dbReference>
<accession>A0AAW2DA12</accession>
<organism evidence="1 2">
    <name type="scientific">Lithocarpus litseifolius</name>
    <dbReference type="NCBI Taxonomy" id="425828"/>
    <lineage>
        <taxon>Eukaryota</taxon>
        <taxon>Viridiplantae</taxon>
        <taxon>Streptophyta</taxon>
        <taxon>Embryophyta</taxon>
        <taxon>Tracheophyta</taxon>
        <taxon>Spermatophyta</taxon>
        <taxon>Magnoliopsida</taxon>
        <taxon>eudicotyledons</taxon>
        <taxon>Gunneridae</taxon>
        <taxon>Pentapetalae</taxon>
        <taxon>rosids</taxon>
        <taxon>fabids</taxon>
        <taxon>Fagales</taxon>
        <taxon>Fagaceae</taxon>
        <taxon>Lithocarpus</taxon>
    </lineage>
</organism>
<proteinExistence type="predicted"/>
<keyword evidence="2" id="KW-1185">Reference proteome</keyword>